<dbReference type="Pfam" id="PF00072">
    <property type="entry name" value="Response_reg"/>
    <property type="match status" value="1"/>
</dbReference>
<dbReference type="Gene3D" id="3.40.50.2300">
    <property type="match status" value="1"/>
</dbReference>
<dbReference type="SMART" id="SM00448">
    <property type="entry name" value="REC"/>
    <property type="match status" value="1"/>
</dbReference>
<accession>A0A7W5AYK6</accession>
<evidence type="ECO:0000313" key="3">
    <source>
        <dbReference type="EMBL" id="MBB3111112.1"/>
    </source>
</evidence>
<organism evidence="3 4">
    <name type="scientific">Paenibacillus phyllosphaerae</name>
    <dbReference type="NCBI Taxonomy" id="274593"/>
    <lineage>
        <taxon>Bacteria</taxon>
        <taxon>Bacillati</taxon>
        <taxon>Bacillota</taxon>
        <taxon>Bacilli</taxon>
        <taxon>Bacillales</taxon>
        <taxon>Paenibacillaceae</taxon>
        <taxon>Paenibacillus</taxon>
    </lineage>
</organism>
<dbReference type="SUPFAM" id="SSF52172">
    <property type="entry name" value="CheY-like"/>
    <property type="match status" value="1"/>
</dbReference>
<comment type="caution">
    <text evidence="3">The sequence shown here is derived from an EMBL/GenBank/DDBJ whole genome shotgun (WGS) entry which is preliminary data.</text>
</comment>
<proteinExistence type="predicted"/>
<keyword evidence="1" id="KW-0597">Phosphoprotein</keyword>
<dbReference type="Proteomes" id="UP000570361">
    <property type="component" value="Unassembled WGS sequence"/>
</dbReference>
<name>A0A7W5AYK6_9BACL</name>
<dbReference type="AlphaFoldDB" id="A0A7W5AYK6"/>
<evidence type="ECO:0000256" key="1">
    <source>
        <dbReference type="PROSITE-ProRule" id="PRU00169"/>
    </source>
</evidence>
<keyword evidence="4" id="KW-1185">Reference proteome</keyword>
<feature type="domain" description="Response regulatory" evidence="2">
    <location>
        <begin position="6"/>
        <end position="121"/>
    </location>
</feature>
<dbReference type="InterPro" id="IPR001789">
    <property type="entry name" value="Sig_transdc_resp-reg_receiver"/>
</dbReference>
<dbReference type="InterPro" id="IPR011006">
    <property type="entry name" value="CheY-like_superfamily"/>
</dbReference>
<dbReference type="PROSITE" id="PS50110">
    <property type="entry name" value="RESPONSE_REGULATORY"/>
    <property type="match status" value="1"/>
</dbReference>
<sequence>MKKELTILICDDSVLIRKKLRGALEELGYADIHEAHDGEQAVAISLERHPQIVFMDIVMPVKTGIEALREIIAALPETKVVMASSVGTQSNLKEAIKAGAYDFIQKPLSQDAIARVMEKASAGGGA</sequence>
<evidence type="ECO:0000313" key="4">
    <source>
        <dbReference type="Proteomes" id="UP000570361"/>
    </source>
</evidence>
<dbReference type="EMBL" id="JACHXK010000006">
    <property type="protein sequence ID" value="MBB3111112.1"/>
    <property type="molecule type" value="Genomic_DNA"/>
</dbReference>
<reference evidence="3 4" key="1">
    <citation type="submission" date="2020-08" db="EMBL/GenBank/DDBJ databases">
        <title>Genomic Encyclopedia of Type Strains, Phase III (KMG-III): the genomes of soil and plant-associated and newly described type strains.</title>
        <authorList>
            <person name="Whitman W."/>
        </authorList>
    </citation>
    <scope>NUCLEOTIDE SEQUENCE [LARGE SCALE GENOMIC DNA]</scope>
    <source>
        <strain evidence="3 4">CECT 5862</strain>
    </source>
</reference>
<dbReference type="PANTHER" id="PTHR43228">
    <property type="entry name" value="TWO-COMPONENT RESPONSE REGULATOR"/>
    <property type="match status" value="1"/>
</dbReference>
<dbReference type="RefSeq" id="WP_183600981.1">
    <property type="nucleotide sequence ID" value="NZ_JACHXK010000006.1"/>
</dbReference>
<protein>
    <submittedName>
        <fullName evidence="3">Two-component system chemotaxis response regulator CheY</fullName>
    </submittedName>
</protein>
<gene>
    <name evidence="3" type="ORF">FHS18_003180</name>
</gene>
<dbReference type="InterPro" id="IPR052048">
    <property type="entry name" value="ST_Response_Regulator"/>
</dbReference>
<dbReference type="GO" id="GO:0000160">
    <property type="term" value="P:phosphorelay signal transduction system"/>
    <property type="evidence" value="ECO:0007669"/>
    <property type="project" value="InterPro"/>
</dbReference>
<feature type="modified residue" description="4-aspartylphosphate" evidence="1">
    <location>
        <position position="56"/>
    </location>
</feature>
<evidence type="ECO:0000259" key="2">
    <source>
        <dbReference type="PROSITE" id="PS50110"/>
    </source>
</evidence>
<dbReference type="PANTHER" id="PTHR43228:SF1">
    <property type="entry name" value="TWO-COMPONENT RESPONSE REGULATOR ARR22"/>
    <property type="match status" value="1"/>
</dbReference>